<evidence type="ECO:0000313" key="1">
    <source>
        <dbReference type="EMBL" id="MDK2125585.1"/>
    </source>
</evidence>
<dbReference type="RefSeq" id="WP_284101894.1">
    <property type="nucleotide sequence ID" value="NZ_JARRAF010000021.1"/>
</dbReference>
<sequence length="51" mass="5513">MLSLLASLFTPADSSQALQPSAPADICQCHHDEAARRCVELQRIRSGLSAF</sequence>
<gene>
    <name evidence="1" type="ORF">PZA18_16140</name>
</gene>
<evidence type="ECO:0000313" key="2">
    <source>
        <dbReference type="Proteomes" id="UP001172778"/>
    </source>
</evidence>
<name>A0ABT7DZU3_9NEIS</name>
<accession>A0ABT7DZU3</accession>
<organism evidence="1 2">
    <name type="scientific">Parachitinimonas caeni</name>
    <dbReference type="NCBI Taxonomy" id="3031301"/>
    <lineage>
        <taxon>Bacteria</taxon>
        <taxon>Pseudomonadati</taxon>
        <taxon>Pseudomonadota</taxon>
        <taxon>Betaproteobacteria</taxon>
        <taxon>Neisseriales</taxon>
        <taxon>Chitinibacteraceae</taxon>
        <taxon>Parachitinimonas</taxon>
    </lineage>
</organism>
<keyword evidence="2" id="KW-1185">Reference proteome</keyword>
<reference evidence="1" key="1">
    <citation type="submission" date="2023-03" db="EMBL/GenBank/DDBJ databases">
        <title>Chitinimonas shenzhenensis gen. nov., sp. nov., a novel member of family Burkholderiaceae isolated from activated sludge collected in Shen Zhen, China.</title>
        <authorList>
            <person name="Wang X."/>
        </authorList>
    </citation>
    <scope>NUCLEOTIDE SEQUENCE</scope>
    <source>
        <strain evidence="1">DQS-5</strain>
    </source>
</reference>
<comment type="caution">
    <text evidence="1">The sequence shown here is derived from an EMBL/GenBank/DDBJ whole genome shotgun (WGS) entry which is preliminary data.</text>
</comment>
<protein>
    <submittedName>
        <fullName evidence="1">Uncharacterized protein</fullName>
    </submittedName>
</protein>
<dbReference type="EMBL" id="JARRAF010000021">
    <property type="protein sequence ID" value="MDK2125585.1"/>
    <property type="molecule type" value="Genomic_DNA"/>
</dbReference>
<dbReference type="Proteomes" id="UP001172778">
    <property type="component" value="Unassembled WGS sequence"/>
</dbReference>
<proteinExistence type="predicted"/>